<feature type="compositionally biased region" description="Polar residues" evidence="1">
    <location>
        <begin position="20"/>
        <end position="29"/>
    </location>
</feature>
<evidence type="ECO:0000313" key="3">
    <source>
        <dbReference type="Proteomes" id="UP000197596"/>
    </source>
</evidence>
<name>A0A2D0B686_9BURK</name>
<feature type="compositionally biased region" description="Basic and acidic residues" evidence="1">
    <location>
        <begin position="96"/>
        <end position="113"/>
    </location>
</feature>
<accession>A0A2D0B686</accession>
<proteinExistence type="predicted"/>
<gene>
    <name evidence="2" type="ORF">CEJ42_08580</name>
</gene>
<evidence type="ECO:0000256" key="1">
    <source>
        <dbReference type="SAM" id="MobiDB-lite"/>
    </source>
</evidence>
<dbReference type="RefSeq" id="WP_088750630.1">
    <property type="nucleotide sequence ID" value="NZ_NJGU01000004.1"/>
</dbReference>
<comment type="caution">
    <text evidence="2">The sequence shown here is derived from an EMBL/GenBank/DDBJ whole genome shotgun (WGS) entry which is preliminary data.</text>
</comment>
<dbReference type="Proteomes" id="UP000197596">
    <property type="component" value="Unassembled WGS sequence"/>
</dbReference>
<organism evidence="2 3">
    <name type="scientific">Herbaspirillum robiniae</name>
    <dbReference type="NCBI Taxonomy" id="2014887"/>
    <lineage>
        <taxon>Bacteria</taxon>
        <taxon>Pseudomonadati</taxon>
        <taxon>Pseudomonadota</taxon>
        <taxon>Betaproteobacteria</taxon>
        <taxon>Burkholderiales</taxon>
        <taxon>Oxalobacteraceae</taxon>
        <taxon>Herbaspirillum</taxon>
    </lineage>
</organism>
<dbReference type="AlphaFoldDB" id="A0A2D0B686"/>
<protein>
    <submittedName>
        <fullName evidence="2">Uncharacterized protein</fullName>
    </submittedName>
</protein>
<dbReference type="EMBL" id="NJGU01000004">
    <property type="protein sequence ID" value="OWY29894.1"/>
    <property type="molecule type" value="Genomic_DNA"/>
</dbReference>
<evidence type="ECO:0000313" key="2">
    <source>
        <dbReference type="EMBL" id="OWY29894.1"/>
    </source>
</evidence>
<feature type="compositionally biased region" description="Basic and acidic residues" evidence="1">
    <location>
        <begin position="32"/>
        <end position="54"/>
    </location>
</feature>
<feature type="region of interest" description="Disordered" evidence="1">
    <location>
        <begin position="1"/>
        <end position="113"/>
    </location>
</feature>
<sequence length="113" mass="12655">MDNRALPATQAQAALLRRSTYAQQAQSQARKPHADKAQAGKEEGGRQRQERSRSEPLLTAQQRRLPVLETDEFRVVEPDGTEDPWASADDGLVPERQAEAEPRTPRKPRGDKT</sequence>
<feature type="compositionally biased region" description="Low complexity" evidence="1">
    <location>
        <begin position="1"/>
        <end position="18"/>
    </location>
</feature>
<reference evidence="2 3" key="1">
    <citation type="submission" date="2017-06" db="EMBL/GenBank/DDBJ databases">
        <title>Herbaspirillum phytohormonus sp. nov., isolated from the root nodule of Robinia pseudoacacia in lead-zinc mine.</title>
        <authorList>
            <person name="Fan M."/>
            <person name="Lin Y."/>
        </authorList>
    </citation>
    <scope>NUCLEOTIDE SEQUENCE [LARGE SCALE GENOMIC DNA]</scope>
    <source>
        <strain evidence="2 3">HZ10</strain>
    </source>
</reference>